<comment type="caution">
    <text evidence="2">The sequence shown here is derived from an EMBL/GenBank/DDBJ whole genome shotgun (WGS) entry which is preliminary data.</text>
</comment>
<reference evidence="2 3" key="1">
    <citation type="submission" date="2021-06" db="EMBL/GenBank/DDBJ databases">
        <title>Caerostris extrusa draft genome.</title>
        <authorList>
            <person name="Kono N."/>
            <person name="Arakawa K."/>
        </authorList>
    </citation>
    <scope>NUCLEOTIDE SEQUENCE [LARGE SCALE GENOMIC DNA]</scope>
</reference>
<feature type="region of interest" description="Disordered" evidence="1">
    <location>
        <begin position="56"/>
        <end position="85"/>
    </location>
</feature>
<protein>
    <submittedName>
        <fullName evidence="2">Uncharacterized protein</fullName>
    </submittedName>
</protein>
<sequence length="109" mass="12563">MEGYKKTERAKKWRLRGGGGWQGGAAAVAIRLILFPPPGSSFLSKSSRALMRFCQDREKRSRKRKKGKPIRRDETIPDSSPEKVGWCCCSREYRPGMSREQIYASPWQR</sequence>
<evidence type="ECO:0000256" key="1">
    <source>
        <dbReference type="SAM" id="MobiDB-lite"/>
    </source>
</evidence>
<gene>
    <name evidence="2" type="ORF">CEXT_247701</name>
</gene>
<keyword evidence="3" id="KW-1185">Reference proteome</keyword>
<organism evidence="2 3">
    <name type="scientific">Caerostris extrusa</name>
    <name type="common">Bark spider</name>
    <name type="synonym">Caerostris bankana</name>
    <dbReference type="NCBI Taxonomy" id="172846"/>
    <lineage>
        <taxon>Eukaryota</taxon>
        <taxon>Metazoa</taxon>
        <taxon>Ecdysozoa</taxon>
        <taxon>Arthropoda</taxon>
        <taxon>Chelicerata</taxon>
        <taxon>Arachnida</taxon>
        <taxon>Araneae</taxon>
        <taxon>Araneomorphae</taxon>
        <taxon>Entelegynae</taxon>
        <taxon>Araneoidea</taxon>
        <taxon>Araneidae</taxon>
        <taxon>Caerostris</taxon>
    </lineage>
</organism>
<accession>A0AAV4MNV5</accession>
<feature type="compositionally biased region" description="Basic residues" evidence="1">
    <location>
        <begin position="60"/>
        <end position="69"/>
    </location>
</feature>
<name>A0AAV4MNV5_CAEEX</name>
<dbReference type="AlphaFoldDB" id="A0AAV4MNV5"/>
<evidence type="ECO:0000313" key="2">
    <source>
        <dbReference type="EMBL" id="GIX74049.1"/>
    </source>
</evidence>
<proteinExistence type="predicted"/>
<dbReference type="EMBL" id="BPLR01020022">
    <property type="protein sequence ID" value="GIX74049.1"/>
    <property type="molecule type" value="Genomic_DNA"/>
</dbReference>
<evidence type="ECO:0000313" key="3">
    <source>
        <dbReference type="Proteomes" id="UP001054945"/>
    </source>
</evidence>
<dbReference type="Proteomes" id="UP001054945">
    <property type="component" value="Unassembled WGS sequence"/>
</dbReference>